<dbReference type="EMBL" id="BQNB010019350">
    <property type="protein sequence ID" value="GJT84357.1"/>
    <property type="molecule type" value="Genomic_DNA"/>
</dbReference>
<accession>A0ABQ5HAR3</accession>
<reference evidence="2" key="1">
    <citation type="journal article" date="2022" name="Int. J. Mol. Sci.">
        <title>Draft Genome of Tanacetum Coccineum: Genomic Comparison of Closely Related Tanacetum-Family Plants.</title>
        <authorList>
            <person name="Yamashiro T."/>
            <person name="Shiraishi A."/>
            <person name="Nakayama K."/>
            <person name="Satake H."/>
        </authorList>
    </citation>
    <scope>NUCLEOTIDE SEQUENCE</scope>
</reference>
<evidence type="ECO:0000256" key="1">
    <source>
        <dbReference type="SAM" id="MobiDB-lite"/>
    </source>
</evidence>
<dbReference type="InterPro" id="IPR034078">
    <property type="entry name" value="NFX1_fam"/>
</dbReference>
<name>A0ABQ5HAR3_9ASTR</name>
<protein>
    <submittedName>
        <fullName evidence="2">NF-X1-type zinc finger protein NFXL2</fullName>
    </submittedName>
</protein>
<dbReference type="PANTHER" id="PTHR12360:SF1">
    <property type="entry name" value="NF-X1-TYPE ZINC FINGER PROTEIN NFXL1"/>
    <property type="match status" value="1"/>
</dbReference>
<evidence type="ECO:0000313" key="3">
    <source>
        <dbReference type="Proteomes" id="UP001151760"/>
    </source>
</evidence>
<sequence length="307" mass="34455">MVTISCFCGETRFEVPCGTEKEQKPPKCSKRCHIPPLCRHKSITRPHKCHYGACPQCRLVCDEEYPCGHKCKLRCHGPIPPPNPEFTLKPKKKKQHHHQSESTPGSACPPCPELVWRPCVGEHIGADRMASNVKSAVYLANGKLPNCTHLCPEICHVGQCPSPEKCSKKVIVRCGCQTLKKDWPCHQVQAAYHSSGRDPKDITKNQFGLGLLECNSDCKSKIKVDDSELHLRKPKAPEKKEPDVENYVRKQNYGDSADDIAVCDHCGEFDYNGIFRVQGSHVAQRLDEPSGNTKTEKEIFKNLSLEF</sequence>
<evidence type="ECO:0000313" key="2">
    <source>
        <dbReference type="EMBL" id="GJT84357.1"/>
    </source>
</evidence>
<feature type="region of interest" description="Disordered" evidence="1">
    <location>
        <begin position="86"/>
        <end position="107"/>
    </location>
</feature>
<organism evidence="2 3">
    <name type="scientific">Tanacetum coccineum</name>
    <dbReference type="NCBI Taxonomy" id="301880"/>
    <lineage>
        <taxon>Eukaryota</taxon>
        <taxon>Viridiplantae</taxon>
        <taxon>Streptophyta</taxon>
        <taxon>Embryophyta</taxon>
        <taxon>Tracheophyta</taxon>
        <taxon>Spermatophyta</taxon>
        <taxon>Magnoliopsida</taxon>
        <taxon>eudicotyledons</taxon>
        <taxon>Gunneridae</taxon>
        <taxon>Pentapetalae</taxon>
        <taxon>asterids</taxon>
        <taxon>campanulids</taxon>
        <taxon>Asterales</taxon>
        <taxon>Asteraceae</taxon>
        <taxon>Asteroideae</taxon>
        <taxon>Anthemideae</taxon>
        <taxon>Anthemidinae</taxon>
        <taxon>Tanacetum</taxon>
    </lineage>
</organism>
<dbReference type="PANTHER" id="PTHR12360">
    <property type="entry name" value="NUCLEAR TRANSCRIPTION FACTOR, X-BOX BINDING 1 NFX1"/>
    <property type="match status" value="1"/>
</dbReference>
<comment type="caution">
    <text evidence="2">The sequence shown here is derived from an EMBL/GenBank/DDBJ whole genome shotgun (WGS) entry which is preliminary data.</text>
</comment>
<gene>
    <name evidence="2" type="ORF">Tco_1058699</name>
</gene>
<reference evidence="2" key="2">
    <citation type="submission" date="2022-01" db="EMBL/GenBank/DDBJ databases">
        <authorList>
            <person name="Yamashiro T."/>
            <person name="Shiraishi A."/>
            <person name="Satake H."/>
            <person name="Nakayama K."/>
        </authorList>
    </citation>
    <scope>NUCLEOTIDE SEQUENCE</scope>
</reference>
<proteinExistence type="predicted"/>
<dbReference type="Proteomes" id="UP001151760">
    <property type="component" value="Unassembled WGS sequence"/>
</dbReference>
<keyword evidence="3" id="KW-1185">Reference proteome</keyword>